<dbReference type="GO" id="GO:0005509">
    <property type="term" value="F:calcium ion binding"/>
    <property type="evidence" value="ECO:0007669"/>
    <property type="project" value="InterPro"/>
</dbReference>
<evidence type="ECO:0000259" key="5">
    <source>
        <dbReference type="PROSITE" id="PS50222"/>
    </source>
</evidence>
<feature type="region of interest" description="Disordered" evidence="3">
    <location>
        <begin position="929"/>
        <end position="1023"/>
    </location>
</feature>
<feature type="compositionally biased region" description="Acidic residues" evidence="3">
    <location>
        <begin position="763"/>
        <end position="772"/>
    </location>
</feature>
<feature type="compositionally biased region" description="Basic and acidic residues" evidence="3">
    <location>
        <begin position="199"/>
        <end position="208"/>
    </location>
</feature>
<evidence type="ECO:0000313" key="8">
    <source>
        <dbReference type="Proteomes" id="UP001295684"/>
    </source>
</evidence>
<sequence>MASDEIDVKDLLKASSKVFKKYNGRVSMKRYKKVLESIGVIPEDEYQLQEYFQSVDQDGDGYVTYEDFEYCVLQPLIGEPEQETNTGTDDLSYAEQSLLTLEKLSEFKSLFNYYKKNNRAKISDMKQDILDNFKGFVITLSEFDTFFKDFEYDQSVKEDQFYDIFNFYEQKILEKASVFGNRAEDTQKEIDVQMQNQQEEQKEEKSSDYVDDIIGDGEGSDDENEPDPETALQEIIDCVIDMDDFESMNTKQMGMIILKLKSKADKVCEKVERIEKKNTKYKNQLDVLKNEKEYFKNKNTKLQAQNEDLKEKNYKMEGDIEDLMRFENDFQRMVQQCEEKDMEILRLEDEVDDQKRKHYDLEREFRSAQENVAPGLSQDGLLERIQNLEYELSSYKSYVAQDLPENKDFQDDSRMTSRISLKPRNAKEAENKDKSEEEFHQSNKLMELVEDLTEQNRGLEKSEQEALIKFEKEYSKKIRILEQTDKIKKDLENQMALIMIENETLLKENQWRKEFNVTNAKEIESIVKENKILKMKVQDLENGNANWRLKYENQELIKKNVETNPHFRQTYVEIMSQRKSVDQYRGRLSTIVKAQETARATQKQRLQTNFFGKKTGTKVENIVEEADEENSEEGNLADELGGLEDFGEPDFGDLEQRDGSEHEDKVANNDGIYRASEFDNDRFTLLNKERTSHINIGGGLQARDFKKVALESIVEDEFYDPVAEQVRELKEQQEINKTRVMKEIKEKEKEEKEEKEENKEELENSEDDEDQVDEELFNEIGNTTNTVEAIRATVAKIVKPNLVTSSTQTICKTEEVQIDNTKAMIIYSDPVIDEPISIEGKTEVTNETLESKTAERIDPPMSYVQDTTESLTSGDTGRVMLKMQNKEGEVLLIDKGKNKIVETNTIDVQTDIELKDNVVPKIEKREVAPVAAIDEDEENSANYDSSEGEEEHLDDDGANELFGGLEHQDSREPNLRVITEEDDEDGTFKTRPKQSVKEEDKKEDKKEEKKEDKNQKVNQETTQRIKTILEQQIRKSQIGGRGQSNLRDKSIINRISRIKNFDFLALRSKDNKNYKRVKRILERYDEFPKGKKKEQLECFTEYIYKIDTNMKKSKRKIMITPNAFYQLSKNFSVVYRVPIESIKALTLIKKSANVIAIHCPGTFDHLIEIVRRTELVMFLMHMFEIRNLKFPRVNYADGLKTKSQRSNKPEEKKLLKFDPSVKHDVSKTNVTLLNKLSGINFINSQKYGYLSKRAKGWFKEWSEKFCVVTNVGLLYYDDADKKPKNLFPIIDATILAVDKKTYKRNFVFQIKAFKWEITFAAQSEQDYLEWMEAFEKLQKETDKRKDALINNGILNNKLMQKYNSINDPNKGS</sequence>
<dbReference type="InterPro" id="IPR010926">
    <property type="entry name" value="Myosin_TH1"/>
</dbReference>
<organism evidence="7 8">
    <name type="scientific">Euplotes crassus</name>
    <dbReference type="NCBI Taxonomy" id="5936"/>
    <lineage>
        <taxon>Eukaryota</taxon>
        <taxon>Sar</taxon>
        <taxon>Alveolata</taxon>
        <taxon>Ciliophora</taxon>
        <taxon>Intramacronucleata</taxon>
        <taxon>Spirotrichea</taxon>
        <taxon>Hypotrichia</taxon>
        <taxon>Euplotida</taxon>
        <taxon>Euplotidae</taxon>
        <taxon>Moneuplotes</taxon>
    </lineage>
</organism>
<dbReference type="PROSITE" id="PS51757">
    <property type="entry name" value="TH1"/>
    <property type="match status" value="1"/>
</dbReference>
<evidence type="ECO:0000313" key="7">
    <source>
        <dbReference type="EMBL" id="CAI2364305.1"/>
    </source>
</evidence>
<keyword evidence="8" id="KW-1185">Reference proteome</keyword>
<dbReference type="PANTHER" id="PTHR34969">
    <property type="entry name" value="OS01G0621700 PROTEIN"/>
    <property type="match status" value="1"/>
</dbReference>
<keyword evidence="2" id="KW-0175">Coiled coil</keyword>
<dbReference type="Gene3D" id="1.10.238.10">
    <property type="entry name" value="EF-hand"/>
    <property type="match status" value="1"/>
</dbReference>
<dbReference type="SMART" id="SM00233">
    <property type="entry name" value="PH"/>
    <property type="match status" value="1"/>
</dbReference>
<dbReference type="PROSITE" id="PS00018">
    <property type="entry name" value="EF_HAND_1"/>
    <property type="match status" value="1"/>
</dbReference>
<dbReference type="InterPro" id="IPR011993">
    <property type="entry name" value="PH-like_dom_sf"/>
</dbReference>
<feature type="domain" description="EF-hand" evidence="5">
    <location>
        <begin position="43"/>
        <end position="78"/>
    </location>
</feature>
<gene>
    <name evidence="7" type="ORF">ECRASSUSDP1_LOCUS5648</name>
</gene>
<feature type="domain" description="PH" evidence="4">
    <location>
        <begin position="1243"/>
        <end position="1339"/>
    </location>
</feature>
<feature type="compositionally biased region" description="Acidic residues" evidence="3">
    <location>
        <begin position="209"/>
        <end position="228"/>
    </location>
</feature>
<dbReference type="Pfam" id="PF00169">
    <property type="entry name" value="PH"/>
    <property type="match status" value="1"/>
</dbReference>
<dbReference type="EMBL" id="CAMPGE010005451">
    <property type="protein sequence ID" value="CAI2364305.1"/>
    <property type="molecule type" value="Genomic_DNA"/>
</dbReference>
<feature type="compositionally biased region" description="Acidic residues" evidence="3">
    <location>
        <begin position="946"/>
        <end position="958"/>
    </location>
</feature>
<feature type="region of interest" description="Disordered" evidence="3">
    <location>
        <begin position="406"/>
        <end position="441"/>
    </location>
</feature>
<evidence type="ECO:0000256" key="2">
    <source>
        <dbReference type="SAM" id="Coils"/>
    </source>
</evidence>
<evidence type="ECO:0000256" key="3">
    <source>
        <dbReference type="SAM" id="MobiDB-lite"/>
    </source>
</evidence>
<reference evidence="7" key="1">
    <citation type="submission" date="2023-07" db="EMBL/GenBank/DDBJ databases">
        <authorList>
            <consortium name="AG Swart"/>
            <person name="Singh M."/>
            <person name="Singh A."/>
            <person name="Seah K."/>
            <person name="Emmerich C."/>
        </authorList>
    </citation>
    <scope>NUCLEOTIDE SEQUENCE</scope>
    <source>
        <strain evidence="7">DP1</strain>
    </source>
</reference>
<accession>A0AAD1XBD4</accession>
<dbReference type="Proteomes" id="UP001295684">
    <property type="component" value="Unassembled WGS sequence"/>
</dbReference>
<evidence type="ECO:0000256" key="1">
    <source>
        <dbReference type="ARBA" id="ARBA00022837"/>
    </source>
</evidence>
<name>A0AAD1XBD4_EUPCR</name>
<feature type="compositionally biased region" description="Basic and acidic residues" evidence="3">
    <location>
        <begin position="425"/>
        <end position="441"/>
    </location>
</feature>
<dbReference type="CDD" id="cd00821">
    <property type="entry name" value="PH"/>
    <property type="match status" value="1"/>
</dbReference>
<dbReference type="InterPro" id="IPR002048">
    <property type="entry name" value="EF_hand_dom"/>
</dbReference>
<dbReference type="PANTHER" id="PTHR34969:SF1">
    <property type="entry name" value="TH1 DOMAIN-CONTAINING PROTEIN"/>
    <property type="match status" value="1"/>
</dbReference>
<evidence type="ECO:0008006" key="9">
    <source>
        <dbReference type="Google" id="ProtNLM"/>
    </source>
</evidence>
<feature type="region of interest" description="Disordered" evidence="3">
    <location>
        <begin position="193"/>
        <end position="228"/>
    </location>
</feature>
<feature type="coiled-coil region" evidence="2">
    <location>
        <begin position="442"/>
        <end position="543"/>
    </location>
</feature>
<dbReference type="InterPro" id="IPR001849">
    <property type="entry name" value="PH_domain"/>
</dbReference>
<feature type="coiled-coil region" evidence="2">
    <location>
        <begin position="257"/>
        <end position="371"/>
    </location>
</feature>
<dbReference type="Gene3D" id="2.30.29.30">
    <property type="entry name" value="Pleckstrin-homology domain (PH domain)/Phosphotyrosine-binding domain (PTB)"/>
    <property type="match status" value="1"/>
</dbReference>
<evidence type="ECO:0000259" key="4">
    <source>
        <dbReference type="PROSITE" id="PS50003"/>
    </source>
</evidence>
<feature type="compositionally biased region" description="Basic and acidic residues" evidence="3">
    <location>
        <begin position="995"/>
        <end position="1015"/>
    </location>
</feature>
<evidence type="ECO:0000259" key="6">
    <source>
        <dbReference type="PROSITE" id="PS51757"/>
    </source>
</evidence>
<dbReference type="SUPFAM" id="SSF47473">
    <property type="entry name" value="EF-hand"/>
    <property type="match status" value="1"/>
</dbReference>
<dbReference type="PROSITE" id="PS50222">
    <property type="entry name" value="EF_HAND_2"/>
    <property type="match status" value="1"/>
</dbReference>
<feature type="compositionally biased region" description="Basic and acidic residues" evidence="3">
    <location>
        <begin position="746"/>
        <end position="762"/>
    </location>
</feature>
<feature type="domain" description="TH1" evidence="6">
    <location>
        <begin position="1047"/>
        <end position="1245"/>
    </location>
</feature>
<comment type="caution">
    <text evidence="7">The sequence shown here is derived from an EMBL/GenBank/DDBJ whole genome shotgun (WGS) entry which is preliminary data.</text>
</comment>
<feature type="compositionally biased region" description="Basic and acidic residues" evidence="3">
    <location>
        <begin position="654"/>
        <end position="667"/>
    </location>
</feature>
<dbReference type="GO" id="GO:0003774">
    <property type="term" value="F:cytoskeletal motor activity"/>
    <property type="evidence" value="ECO:0007669"/>
    <property type="project" value="InterPro"/>
</dbReference>
<proteinExistence type="predicted"/>
<dbReference type="SUPFAM" id="SSF50729">
    <property type="entry name" value="PH domain-like"/>
    <property type="match status" value="1"/>
</dbReference>
<feature type="region of interest" description="Disordered" evidence="3">
    <location>
        <begin position="625"/>
        <end position="669"/>
    </location>
</feature>
<dbReference type="InterPro" id="IPR018247">
    <property type="entry name" value="EF_Hand_1_Ca_BS"/>
</dbReference>
<dbReference type="PROSITE" id="PS50003">
    <property type="entry name" value="PH_DOMAIN"/>
    <property type="match status" value="1"/>
</dbReference>
<feature type="compositionally biased region" description="Basic and acidic residues" evidence="3">
    <location>
        <begin position="406"/>
        <end position="415"/>
    </location>
</feature>
<feature type="compositionally biased region" description="Acidic residues" evidence="3">
    <location>
        <begin position="625"/>
        <end position="653"/>
    </location>
</feature>
<keyword evidence="1" id="KW-0106">Calcium</keyword>
<dbReference type="GO" id="GO:0016459">
    <property type="term" value="C:myosin complex"/>
    <property type="evidence" value="ECO:0007669"/>
    <property type="project" value="InterPro"/>
</dbReference>
<feature type="region of interest" description="Disordered" evidence="3">
    <location>
        <begin position="746"/>
        <end position="772"/>
    </location>
</feature>
<protein>
    <recommendedName>
        <fullName evidence="9">PH domain-containing protein</fullName>
    </recommendedName>
</protein>
<dbReference type="InterPro" id="IPR011992">
    <property type="entry name" value="EF-hand-dom_pair"/>
</dbReference>